<protein>
    <submittedName>
        <fullName evidence="2">Uncharacterized protein</fullName>
    </submittedName>
</protein>
<dbReference type="Proteomes" id="UP000294927">
    <property type="component" value="Unassembled WGS sequence"/>
</dbReference>
<evidence type="ECO:0000313" key="3">
    <source>
        <dbReference type="Proteomes" id="UP000294927"/>
    </source>
</evidence>
<feature type="region of interest" description="Disordered" evidence="1">
    <location>
        <begin position="135"/>
        <end position="171"/>
    </location>
</feature>
<dbReference type="AlphaFoldDB" id="A0A4R7VY16"/>
<gene>
    <name evidence="2" type="ORF">CLV71_103291</name>
</gene>
<accession>A0A4R7VY16</accession>
<feature type="region of interest" description="Disordered" evidence="1">
    <location>
        <begin position="447"/>
        <end position="469"/>
    </location>
</feature>
<proteinExistence type="predicted"/>
<sequence>MPEIANLVDYYLAKNEYEQNSAQPRRPLDTNASLAPSVDFAFSRIPVESRDSRESKEESKEENQADDGTPWEHLTRKDVADGVPVLILNTDGTSSGKRGTISGGEVRKLTRTERLPGGVDKKVEYDAVFVTTGQEADTKETETRKRRKGQQYPLVRLRLPGSSDSDPESKQEIEAEVSYSAEVRALLELWKTKGIGDRMGTPSAETLRMAKEAADEFSRPPRTEDRTVYLKDGTFADAERLFRKLTGPVTVTGTAATANRTAMKQIGGGASAGDSTWYLREESKNMHEIAATIELQLSGSAGKHSCEYKFVRSREETSAALARIEGWQADPEKARTIRRRFEVGQDPRDTDVTADLVGGSYGRVRRAYFASMDEVVSRKVDTYFKPEAWQKFGTYPVRQRLLFLNRNFTGSRVDMERRQGDSLITSRKDHDLADGLARIDNVLAYQKKSPSQQEPARAHRDVPPARMGGEPVPVASVGRLFWDRFRAMDATRQIAVIEGSIDRAGREKSDLEIAEGLAYLRAQQPGKAEPVSRLRIAEVEFVINSAHSYKFHEHSMDSHPGLGGTQQEVELAIMRQALERYRADALPRPGLVGSISESKHAVVVNGVRIVYLAWSPAPGSGLIHIPDYMAKTEG</sequence>
<reference evidence="2 3" key="1">
    <citation type="submission" date="2019-03" db="EMBL/GenBank/DDBJ databases">
        <title>Genomic Encyclopedia of Archaeal and Bacterial Type Strains, Phase II (KMG-II): from individual species to whole genera.</title>
        <authorList>
            <person name="Goeker M."/>
        </authorList>
    </citation>
    <scope>NUCLEOTIDE SEQUENCE [LARGE SCALE GENOMIC DNA]</scope>
    <source>
        <strain evidence="2 3">DSM 45499</strain>
    </source>
</reference>
<comment type="caution">
    <text evidence="2">The sequence shown here is derived from an EMBL/GenBank/DDBJ whole genome shotgun (WGS) entry which is preliminary data.</text>
</comment>
<keyword evidence="3" id="KW-1185">Reference proteome</keyword>
<evidence type="ECO:0000313" key="2">
    <source>
        <dbReference type="EMBL" id="TDV55050.1"/>
    </source>
</evidence>
<name>A0A4R7VY16_9PSEU</name>
<dbReference type="OrthoDB" id="9833119at2"/>
<feature type="region of interest" description="Disordered" evidence="1">
    <location>
        <begin position="43"/>
        <end position="77"/>
    </location>
</feature>
<organism evidence="2 3">
    <name type="scientific">Actinophytocola oryzae</name>
    <dbReference type="NCBI Taxonomy" id="502181"/>
    <lineage>
        <taxon>Bacteria</taxon>
        <taxon>Bacillati</taxon>
        <taxon>Actinomycetota</taxon>
        <taxon>Actinomycetes</taxon>
        <taxon>Pseudonocardiales</taxon>
        <taxon>Pseudonocardiaceae</taxon>
    </lineage>
</organism>
<dbReference type="EMBL" id="SOCP01000003">
    <property type="protein sequence ID" value="TDV55050.1"/>
    <property type="molecule type" value="Genomic_DNA"/>
</dbReference>
<feature type="compositionally biased region" description="Basic and acidic residues" evidence="1">
    <location>
        <begin position="47"/>
        <end position="63"/>
    </location>
</feature>
<evidence type="ECO:0000256" key="1">
    <source>
        <dbReference type="SAM" id="MobiDB-lite"/>
    </source>
</evidence>